<dbReference type="HAMAP" id="MF_00675">
    <property type="entry name" value="UxaC"/>
    <property type="match status" value="1"/>
</dbReference>
<evidence type="ECO:0000256" key="7">
    <source>
        <dbReference type="HAMAP-Rule" id="MF_00675"/>
    </source>
</evidence>
<dbReference type="GO" id="GO:0008880">
    <property type="term" value="F:glucuronate isomerase activity"/>
    <property type="evidence" value="ECO:0007669"/>
    <property type="project" value="UniProtKB-UniRule"/>
</dbReference>
<dbReference type="NCBIfam" id="NF002794">
    <property type="entry name" value="PRK02925.1"/>
    <property type="match status" value="1"/>
</dbReference>
<organism evidence="8 9">
    <name type="scientific">Petrotoga olearia DSM 13574</name>
    <dbReference type="NCBI Taxonomy" id="1122955"/>
    <lineage>
        <taxon>Bacteria</taxon>
        <taxon>Thermotogati</taxon>
        <taxon>Thermotogota</taxon>
        <taxon>Thermotogae</taxon>
        <taxon>Petrotogales</taxon>
        <taxon>Petrotogaceae</taxon>
        <taxon>Petrotoga</taxon>
    </lineage>
</organism>
<dbReference type="EMBL" id="AZRL01000004">
    <property type="protein sequence ID" value="PNR97670.1"/>
    <property type="molecule type" value="Genomic_DNA"/>
</dbReference>
<comment type="pathway">
    <text evidence="2 7">Carbohydrate metabolism; pentose and glucuronate interconversion.</text>
</comment>
<dbReference type="Pfam" id="PF02614">
    <property type="entry name" value="UxaC"/>
    <property type="match status" value="1"/>
</dbReference>
<comment type="similarity">
    <text evidence="3 7">Belongs to the metallo-dependent hydrolases superfamily. Uronate isomerase family.</text>
</comment>
<keyword evidence="6 7" id="KW-0413">Isomerase</keyword>
<accession>A0A2K1P4F3</accession>
<evidence type="ECO:0000256" key="5">
    <source>
        <dbReference type="ARBA" id="ARBA00020555"/>
    </source>
</evidence>
<sequence>MSFLDENYLLQNNTSKMLYNSIKDLPILDAHNHGDVKEIVEDKGWDDIWQVEGATDHYVWELMRKRGIPEEKITGNASNKEKWMALAEVFTGFVGNPTYEWIHLDLKRRFKIEDIISKYTAEKIWQDTSLLLKSESMKPQRLLKEMNVEIMCTTNDPTEDLSYHEKAKDIEGIKILPTWRPDKAMNIEKENWKDFVEKLGEITKENVERFEGFLNALYKTHKKFEELGGVSSDHGIFEPISYPVEKERVKEVYEKAFSKKEITKQEISDFKSFVFYEFGKMNAESNWVMQLHIGAVRDYRDKLYNTLGPDTGGDISTSNVDLANGLRYFLNQFDEKLKVVLYCLDPSLFPTVATIARAFPNVSLGAPWWFNDSPFGMEMYLKYIATVDLLSDLAGWVTDSRKLISYGSRTEMFRRELSNVVGEMVEKGQIPIREAFDLVRDLSYFRPKRLFFKKI</sequence>
<dbReference type="InterPro" id="IPR003766">
    <property type="entry name" value="Uronate_isomerase"/>
</dbReference>
<evidence type="ECO:0000256" key="6">
    <source>
        <dbReference type="ARBA" id="ARBA00023235"/>
    </source>
</evidence>
<comment type="caution">
    <text evidence="8">The sequence shown here is derived from an EMBL/GenBank/DDBJ whole genome shotgun (WGS) entry which is preliminary data.</text>
</comment>
<dbReference type="UniPathway" id="UPA00246"/>
<evidence type="ECO:0000256" key="2">
    <source>
        <dbReference type="ARBA" id="ARBA00004892"/>
    </source>
</evidence>
<comment type="catalytic activity">
    <reaction evidence="7">
        <text>aldehydo-D-galacturonate = keto-D-tagaturonate</text>
        <dbReference type="Rhea" id="RHEA:27702"/>
        <dbReference type="ChEBI" id="CHEBI:12952"/>
        <dbReference type="ChEBI" id="CHEBI:17886"/>
    </reaction>
</comment>
<gene>
    <name evidence="7" type="primary">uxaC</name>
    <name evidence="8" type="ORF">X929_02750</name>
</gene>
<dbReference type="AlphaFoldDB" id="A0A2K1P4F3"/>
<dbReference type="Proteomes" id="UP000236434">
    <property type="component" value="Unassembled WGS sequence"/>
</dbReference>
<dbReference type="SUPFAM" id="SSF51556">
    <property type="entry name" value="Metallo-dependent hydrolases"/>
    <property type="match status" value="1"/>
</dbReference>
<evidence type="ECO:0000256" key="3">
    <source>
        <dbReference type="ARBA" id="ARBA00008397"/>
    </source>
</evidence>
<dbReference type="GO" id="GO:0042840">
    <property type="term" value="P:D-glucuronate catabolic process"/>
    <property type="evidence" value="ECO:0007669"/>
    <property type="project" value="TreeGrafter"/>
</dbReference>
<dbReference type="Gene3D" id="3.20.20.140">
    <property type="entry name" value="Metal-dependent hydrolases"/>
    <property type="match status" value="1"/>
</dbReference>
<reference evidence="8 9" key="1">
    <citation type="submission" date="2013-12" db="EMBL/GenBank/DDBJ databases">
        <title>Comparative genomics of Petrotoga isolates.</title>
        <authorList>
            <person name="Nesbo C.L."/>
            <person name="Charchuk R."/>
            <person name="Chow K."/>
        </authorList>
    </citation>
    <scope>NUCLEOTIDE SEQUENCE [LARGE SCALE GENOMIC DNA]</scope>
    <source>
        <strain evidence="8 9">DSM 13574</strain>
    </source>
</reference>
<comment type="catalytic activity">
    <reaction evidence="1 7">
        <text>D-glucuronate = D-fructuronate</text>
        <dbReference type="Rhea" id="RHEA:13049"/>
        <dbReference type="ChEBI" id="CHEBI:58720"/>
        <dbReference type="ChEBI" id="CHEBI:59863"/>
        <dbReference type="EC" id="5.3.1.12"/>
    </reaction>
</comment>
<protein>
    <recommendedName>
        <fullName evidence="5 7">Uronate isomerase</fullName>
        <ecNumber evidence="4 7">5.3.1.12</ecNumber>
    </recommendedName>
    <alternativeName>
        <fullName evidence="7">Glucuronate isomerase</fullName>
    </alternativeName>
    <alternativeName>
        <fullName evidence="7">Uronic isomerase</fullName>
    </alternativeName>
</protein>
<evidence type="ECO:0000256" key="4">
    <source>
        <dbReference type="ARBA" id="ARBA00012546"/>
    </source>
</evidence>
<dbReference type="InterPro" id="IPR032466">
    <property type="entry name" value="Metal_Hydrolase"/>
</dbReference>
<dbReference type="Gene3D" id="1.10.2020.10">
    <property type="entry name" value="uronate isomerase, domain 2, chain A"/>
    <property type="match status" value="1"/>
</dbReference>
<dbReference type="GO" id="GO:0019698">
    <property type="term" value="P:D-galacturonate catabolic process"/>
    <property type="evidence" value="ECO:0007669"/>
    <property type="project" value="TreeGrafter"/>
</dbReference>
<evidence type="ECO:0000256" key="1">
    <source>
        <dbReference type="ARBA" id="ARBA00001165"/>
    </source>
</evidence>
<dbReference type="RefSeq" id="WP_103066503.1">
    <property type="nucleotide sequence ID" value="NZ_AZRL01000004.1"/>
</dbReference>
<proteinExistence type="inferred from homology"/>
<dbReference type="OrthoDB" id="9766564at2"/>
<evidence type="ECO:0000313" key="9">
    <source>
        <dbReference type="Proteomes" id="UP000236434"/>
    </source>
</evidence>
<name>A0A2K1P4F3_9BACT</name>
<dbReference type="PANTHER" id="PTHR30068">
    <property type="entry name" value="URONATE ISOMERASE"/>
    <property type="match status" value="1"/>
</dbReference>
<dbReference type="EC" id="5.3.1.12" evidence="4 7"/>
<evidence type="ECO:0000313" key="8">
    <source>
        <dbReference type="EMBL" id="PNR97670.1"/>
    </source>
</evidence>
<dbReference type="PANTHER" id="PTHR30068:SF4">
    <property type="entry name" value="URONATE ISOMERASE"/>
    <property type="match status" value="1"/>
</dbReference>